<name>A0ACC0DGN2_9PEZI</name>
<protein>
    <submittedName>
        <fullName evidence="1">Uncharacterized protein</fullName>
    </submittedName>
</protein>
<reference evidence="1 2" key="1">
    <citation type="journal article" date="2022" name="New Phytol.">
        <title>Ecological generalism drives hyperdiversity of secondary metabolite gene clusters in xylarialean endophytes.</title>
        <authorList>
            <person name="Franco M.E.E."/>
            <person name="Wisecaver J.H."/>
            <person name="Arnold A.E."/>
            <person name="Ju Y.M."/>
            <person name="Slot J.C."/>
            <person name="Ahrendt S."/>
            <person name="Moore L.P."/>
            <person name="Eastman K.E."/>
            <person name="Scott K."/>
            <person name="Konkel Z."/>
            <person name="Mondo S.J."/>
            <person name="Kuo A."/>
            <person name="Hayes R.D."/>
            <person name="Haridas S."/>
            <person name="Andreopoulos B."/>
            <person name="Riley R."/>
            <person name="LaButti K."/>
            <person name="Pangilinan J."/>
            <person name="Lipzen A."/>
            <person name="Amirebrahimi M."/>
            <person name="Yan J."/>
            <person name="Adam C."/>
            <person name="Keymanesh K."/>
            <person name="Ng V."/>
            <person name="Louie K."/>
            <person name="Northen T."/>
            <person name="Drula E."/>
            <person name="Henrissat B."/>
            <person name="Hsieh H.M."/>
            <person name="Youens-Clark K."/>
            <person name="Lutzoni F."/>
            <person name="Miadlikowska J."/>
            <person name="Eastwood D.C."/>
            <person name="Hamelin R.C."/>
            <person name="Grigoriev I.V."/>
            <person name="U'Ren J.M."/>
        </authorList>
    </citation>
    <scope>NUCLEOTIDE SEQUENCE [LARGE SCALE GENOMIC DNA]</scope>
    <source>
        <strain evidence="1 2">ER1909</strain>
    </source>
</reference>
<sequence>MSSLRLSTCFLAEVLGFNSESSLRPQLRTALAQVLLCVVATQGQLFFQLPELFRRGHPWNEIGRIAPSRTHDKDTNATSSMDHCRRYLASPVTGVTMRMLIPPNGYGLGMASDVLTL</sequence>
<dbReference type="EMBL" id="MU394286">
    <property type="protein sequence ID" value="KAI6091512.1"/>
    <property type="molecule type" value="Genomic_DNA"/>
</dbReference>
<dbReference type="Proteomes" id="UP001497680">
    <property type="component" value="Unassembled WGS sequence"/>
</dbReference>
<feature type="non-terminal residue" evidence="1">
    <location>
        <position position="117"/>
    </location>
</feature>
<evidence type="ECO:0000313" key="1">
    <source>
        <dbReference type="EMBL" id="KAI6091512.1"/>
    </source>
</evidence>
<proteinExistence type="predicted"/>
<gene>
    <name evidence="1" type="ORF">F4821DRAFT_226291</name>
</gene>
<comment type="caution">
    <text evidence="1">The sequence shown here is derived from an EMBL/GenBank/DDBJ whole genome shotgun (WGS) entry which is preliminary data.</text>
</comment>
<accession>A0ACC0DGN2</accession>
<organism evidence="1 2">
    <name type="scientific">Hypoxylon rubiginosum</name>
    <dbReference type="NCBI Taxonomy" id="110542"/>
    <lineage>
        <taxon>Eukaryota</taxon>
        <taxon>Fungi</taxon>
        <taxon>Dikarya</taxon>
        <taxon>Ascomycota</taxon>
        <taxon>Pezizomycotina</taxon>
        <taxon>Sordariomycetes</taxon>
        <taxon>Xylariomycetidae</taxon>
        <taxon>Xylariales</taxon>
        <taxon>Hypoxylaceae</taxon>
        <taxon>Hypoxylon</taxon>
    </lineage>
</organism>
<keyword evidence="2" id="KW-1185">Reference proteome</keyword>
<evidence type="ECO:0000313" key="2">
    <source>
        <dbReference type="Proteomes" id="UP001497680"/>
    </source>
</evidence>